<evidence type="ECO:0000313" key="1">
    <source>
        <dbReference type="EMBL" id="MCX3058941.1"/>
    </source>
</evidence>
<dbReference type="Proteomes" id="UP001163064">
    <property type="component" value="Unassembled WGS sequence"/>
</dbReference>
<name>A0ABT3TPK5_9ACTN</name>
<dbReference type="EMBL" id="JAPHNL010000025">
    <property type="protein sequence ID" value="MCX3058941.1"/>
    <property type="molecule type" value="Genomic_DNA"/>
</dbReference>
<proteinExistence type="predicted"/>
<reference evidence="1" key="1">
    <citation type="submission" date="2022-10" db="EMBL/GenBank/DDBJ databases">
        <title>Streptomyces beihaiensis sp. nov., a chitin degrading actinobacterium, isolated from shrimp pond soil.</title>
        <authorList>
            <person name="Xie J."/>
            <person name="Shen N."/>
        </authorList>
    </citation>
    <scope>NUCLEOTIDE SEQUENCE</scope>
    <source>
        <strain evidence="1">GXMU-J5</strain>
    </source>
</reference>
<dbReference type="PANTHER" id="PTHR32097:SF18">
    <property type="entry name" value="RING-TYPE DOMAIN-CONTAINING PROTEIN"/>
    <property type="match status" value="1"/>
</dbReference>
<accession>A0ABT3TPK5</accession>
<gene>
    <name evidence="1" type="ORF">OFY01_03970</name>
</gene>
<protein>
    <submittedName>
        <fullName evidence="1">TerD family protein</fullName>
    </submittedName>
</protein>
<keyword evidence="2" id="KW-1185">Reference proteome</keyword>
<dbReference type="PANTHER" id="PTHR32097">
    <property type="entry name" value="CAMP-BINDING PROTEIN 1-RELATED"/>
    <property type="match status" value="1"/>
</dbReference>
<organism evidence="1 2">
    <name type="scientific">Streptomyces beihaiensis</name>
    <dbReference type="NCBI Taxonomy" id="2984495"/>
    <lineage>
        <taxon>Bacteria</taxon>
        <taxon>Bacillati</taxon>
        <taxon>Actinomycetota</taxon>
        <taxon>Actinomycetes</taxon>
        <taxon>Kitasatosporales</taxon>
        <taxon>Streptomycetaceae</taxon>
        <taxon>Streptomyces</taxon>
    </lineage>
</organism>
<evidence type="ECO:0000313" key="2">
    <source>
        <dbReference type="Proteomes" id="UP001163064"/>
    </source>
</evidence>
<dbReference type="InterPro" id="IPR051324">
    <property type="entry name" value="Stress/Tellurium_Resist"/>
</dbReference>
<sequence>AGVAGRVENALAHWDVDRAAGLLRARPGELLRRLDVLLSRAAADDLPGPVADALLEALPRAGTGPLLGAWGALAVRTVPGRRRVFFPRGRLTKAYAIDDGRPPLPRRTAERAAELIEAEAVRRMNVPGDRYDLAVLDERLAELPVPYAERSSAVSLVAVPRGSSLALPAPRAGRTLRLFLHWMQEKGRRVDLDLSVAFYDDQWRFVGLCDYTRLEWGGEAALHSGDLTSAPPPHGATEYVDLDLGRLRGAGVRFAVPVVFSYNDVPFDQLPDAFAGFMGVERGARARFDARAVRQRFDLAGDAKALVPMVVDLRTLRGWWADVTLPTGDGTHDVWRHKDALRRLGRDLLDAFQAGRRATLWDIACWAAAARTDGEIRVRPADGGLDRHYRRGADEPRAEFALRVREGWEPDGPSAPAKLTGRRVFAALEHAELPPDAETGTLYRLFPGEADGTAGLGRVTAGDLVGWLEPGPHRQGVGRTG</sequence>
<dbReference type="CDD" id="cd06974">
    <property type="entry name" value="TerD_like"/>
    <property type="match status" value="1"/>
</dbReference>
<dbReference type="Gene3D" id="2.60.60.30">
    <property type="entry name" value="sav2460 like domains"/>
    <property type="match status" value="1"/>
</dbReference>
<feature type="non-terminal residue" evidence="1">
    <location>
        <position position="1"/>
    </location>
</feature>
<dbReference type="InterPro" id="IPR003325">
    <property type="entry name" value="TerD"/>
</dbReference>
<comment type="caution">
    <text evidence="1">The sequence shown here is derived from an EMBL/GenBank/DDBJ whole genome shotgun (WGS) entry which is preliminary data.</text>
</comment>